<evidence type="ECO:0000256" key="4">
    <source>
        <dbReference type="ARBA" id="ARBA00019595"/>
    </source>
</evidence>
<evidence type="ECO:0000256" key="6">
    <source>
        <dbReference type="ARBA" id="ARBA00031424"/>
    </source>
</evidence>
<evidence type="ECO:0000256" key="3">
    <source>
        <dbReference type="ARBA" id="ARBA00012098"/>
    </source>
</evidence>
<dbReference type="PANTHER" id="PTHR21047">
    <property type="entry name" value="DTDP-6-DEOXY-D-GLUCOSE-3,5 EPIMERASE"/>
    <property type="match status" value="1"/>
</dbReference>
<evidence type="ECO:0000256" key="1">
    <source>
        <dbReference type="ARBA" id="ARBA00001298"/>
    </source>
</evidence>
<evidence type="ECO:0000256" key="9">
    <source>
        <dbReference type="PIRSR" id="PIRSR600888-3"/>
    </source>
</evidence>
<comment type="caution">
    <text evidence="10">The sequence shown here is derived from an EMBL/GenBank/DDBJ whole genome shotgun (WGS) entry which is preliminary data.</text>
</comment>
<accession>A0A3M9XU94</accession>
<dbReference type="GO" id="GO:0005829">
    <property type="term" value="C:cytosol"/>
    <property type="evidence" value="ECO:0007669"/>
    <property type="project" value="TreeGrafter"/>
</dbReference>
<dbReference type="PANTHER" id="PTHR21047:SF2">
    <property type="entry name" value="THYMIDINE DIPHOSPHO-4-KETO-RHAMNOSE 3,5-EPIMERASE"/>
    <property type="match status" value="1"/>
</dbReference>
<dbReference type="Proteomes" id="UP000268623">
    <property type="component" value="Unassembled WGS sequence"/>
</dbReference>
<organism evidence="10 11">
    <name type="scientific">Methylocystis hirsuta</name>
    <dbReference type="NCBI Taxonomy" id="369798"/>
    <lineage>
        <taxon>Bacteria</taxon>
        <taxon>Pseudomonadati</taxon>
        <taxon>Pseudomonadota</taxon>
        <taxon>Alphaproteobacteria</taxon>
        <taxon>Hyphomicrobiales</taxon>
        <taxon>Methylocystaceae</taxon>
        <taxon>Methylocystis</taxon>
    </lineage>
</organism>
<dbReference type="Pfam" id="PF00908">
    <property type="entry name" value="dTDP_sugar_isom"/>
    <property type="match status" value="1"/>
</dbReference>
<comment type="function">
    <text evidence="2">Catalyzes the epimerization of the C3' and C5'positions of dTDP-6-deoxy-D-xylo-4-hexulose, forming dTDP-6-deoxy-L-lyxo-4-hexulose.</text>
</comment>
<evidence type="ECO:0000313" key="11">
    <source>
        <dbReference type="Proteomes" id="UP000268623"/>
    </source>
</evidence>
<dbReference type="GO" id="GO:0000271">
    <property type="term" value="P:polysaccharide biosynthetic process"/>
    <property type="evidence" value="ECO:0007669"/>
    <property type="project" value="TreeGrafter"/>
</dbReference>
<feature type="active site" description="Proton acceptor" evidence="8">
    <location>
        <position position="55"/>
    </location>
</feature>
<evidence type="ECO:0000313" key="10">
    <source>
        <dbReference type="EMBL" id="RNJ51857.1"/>
    </source>
</evidence>
<reference evidence="10 11" key="1">
    <citation type="submission" date="2018-08" db="EMBL/GenBank/DDBJ databases">
        <title>Genome sequence of Methylocystis hirsuta CSC1, a methanotroph able to accumulate PHAs.</title>
        <authorList>
            <person name="Bordel S."/>
            <person name="Rodriguez E."/>
            <person name="Gancedo J."/>
            <person name="Munoz R."/>
        </authorList>
    </citation>
    <scope>NUCLEOTIDE SEQUENCE [LARGE SCALE GENOMIC DNA]</scope>
    <source>
        <strain evidence="10 11">CSC1</strain>
    </source>
</reference>
<dbReference type="Gene3D" id="2.60.120.10">
    <property type="entry name" value="Jelly Rolls"/>
    <property type="match status" value="1"/>
</dbReference>
<dbReference type="InterPro" id="IPR000888">
    <property type="entry name" value="RmlC-like"/>
</dbReference>
<feature type="active site" description="Proton donor" evidence="8">
    <location>
        <position position="125"/>
    </location>
</feature>
<dbReference type="CDD" id="cd00438">
    <property type="entry name" value="cupin_RmlC"/>
    <property type="match status" value="1"/>
</dbReference>
<protein>
    <recommendedName>
        <fullName evidence="4">dTDP-4-dehydrorhamnose 3,5-epimerase</fullName>
        <ecNumber evidence="3">5.1.3.13</ecNumber>
    </recommendedName>
    <alternativeName>
        <fullName evidence="6">Thymidine diphospho-4-keto-rhamnose 3,5-epimerase</fullName>
    </alternativeName>
    <alternativeName>
        <fullName evidence="5">dTDP-4-keto-6-deoxyglucose 3,5-epimerase</fullName>
    </alternativeName>
    <alternativeName>
        <fullName evidence="7">dTDP-6-deoxy-D-xylo-4-hexulose 3,5-epimerase</fullName>
    </alternativeName>
</protein>
<dbReference type="OrthoDB" id="9800680at2"/>
<evidence type="ECO:0000256" key="2">
    <source>
        <dbReference type="ARBA" id="ARBA00001997"/>
    </source>
</evidence>
<dbReference type="EC" id="5.1.3.13" evidence="3"/>
<evidence type="ECO:0000256" key="5">
    <source>
        <dbReference type="ARBA" id="ARBA00029758"/>
    </source>
</evidence>
<keyword evidence="11" id="KW-1185">Reference proteome</keyword>
<name>A0A3M9XU94_9HYPH</name>
<feature type="site" description="Participates in a stacking interaction with the thymidine ring of dTDP-4-oxo-6-deoxyglucose" evidence="9">
    <location>
        <position position="131"/>
    </location>
</feature>
<evidence type="ECO:0000256" key="7">
    <source>
        <dbReference type="ARBA" id="ARBA00033311"/>
    </source>
</evidence>
<evidence type="ECO:0000256" key="8">
    <source>
        <dbReference type="PIRSR" id="PIRSR600888-1"/>
    </source>
</evidence>
<dbReference type="GO" id="GO:0008830">
    <property type="term" value="F:dTDP-4-dehydrorhamnose 3,5-epimerase activity"/>
    <property type="evidence" value="ECO:0007669"/>
    <property type="project" value="UniProtKB-EC"/>
</dbReference>
<sequence>MPGVVEIAAEPRADARGFFARVYCPEEFAAAGVSFTSTQINLSRNGRMYTLRGMHWQDPPYAEAKLVRATRGAIHDVVIDLRRESPTFRRWIARRLDADRANALFIPEGCAHGFLTLEPDTDVLYQMSRPFVGGQARGLRYDDPGFAISWPALPAVIGEADLAWASPWRG</sequence>
<comment type="catalytic activity">
    <reaction evidence="1">
        <text>dTDP-4-dehydro-6-deoxy-alpha-D-glucose = dTDP-4-dehydro-beta-L-rhamnose</text>
        <dbReference type="Rhea" id="RHEA:16969"/>
        <dbReference type="ChEBI" id="CHEBI:57649"/>
        <dbReference type="ChEBI" id="CHEBI:62830"/>
        <dbReference type="EC" id="5.1.3.13"/>
    </reaction>
</comment>
<dbReference type="InterPro" id="IPR014710">
    <property type="entry name" value="RmlC-like_jellyroll"/>
</dbReference>
<gene>
    <name evidence="10" type="ORF">D1O30_16490</name>
</gene>
<dbReference type="EMBL" id="QWDD01000001">
    <property type="protein sequence ID" value="RNJ51857.1"/>
    <property type="molecule type" value="Genomic_DNA"/>
</dbReference>
<dbReference type="SUPFAM" id="SSF51182">
    <property type="entry name" value="RmlC-like cupins"/>
    <property type="match status" value="1"/>
</dbReference>
<dbReference type="InterPro" id="IPR011051">
    <property type="entry name" value="RmlC_Cupin_sf"/>
</dbReference>
<proteinExistence type="predicted"/>
<dbReference type="GO" id="GO:0019305">
    <property type="term" value="P:dTDP-rhamnose biosynthetic process"/>
    <property type="evidence" value="ECO:0007669"/>
    <property type="project" value="TreeGrafter"/>
</dbReference>
<dbReference type="AlphaFoldDB" id="A0A3M9XU94"/>